<dbReference type="AlphaFoldDB" id="A0A1D2NDD1"/>
<dbReference type="Proteomes" id="UP000094527">
    <property type="component" value="Unassembled WGS sequence"/>
</dbReference>
<proteinExistence type="predicted"/>
<organism evidence="2 3">
    <name type="scientific">Orchesella cincta</name>
    <name type="common">Springtail</name>
    <name type="synonym">Podura cincta</name>
    <dbReference type="NCBI Taxonomy" id="48709"/>
    <lineage>
        <taxon>Eukaryota</taxon>
        <taxon>Metazoa</taxon>
        <taxon>Ecdysozoa</taxon>
        <taxon>Arthropoda</taxon>
        <taxon>Hexapoda</taxon>
        <taxon>Collembola</taxon>
        <taxon>Entomobryomorpha</taxon>
        <taxon>Entomobryoidea</taxon>
        <taxon>Orchesellidae</taxon>
        <taxon>Orchesellinae</taxon>
        <taxon>Orchesella</taxon>
    </lineage>
</organism>
<reference evidence="2 3" key="1">
    <citation type="journal article" date="2016" name="Genome Biol. Evol.">
        <title>Gene Family Evolution Reflects Adaptation to Soil Environmental Stressors in the Genome of the Collembolan Orchesella cincta.</title>
        <authorList>
            <person name="Faddeeva-Vakhrusheva A."/>
            <person name="Derks M.F."/>
            <person name="Anvar S.Y."/>
            <person name="Agamennone V."/>
            <person name="Suring W."/>
            <person name="Smit S."/>
            <person name="van Straalen N.M."/>
            <person name="Roelofs D."/>
        </authorList>
    </citation>
    <scope>NUCLEOTIDE SEQUENCE [LARGE SCALE GENOMIC DNA]</scope>
    <source>
        <tissue evidence="2">Mixed pool</tissue>
    </source>
</reference>
<evidence type="ECO:0000313" key="2">
    <source>
        <dbReference type="EMBL" id="ODN03239.1"/>
    </source>
</evidence>
<gene>
    <name evidence="2" type="ORF">Ocin01_03434</name>
</gene>
<dbReference type="InterPro" id="IPR037660">
    <property type="entry name" value="CCDC51"/>
</dbReference>
<sequence>MSGPQRKALAELSKALEAAIARGRVQTQGSLNNLRSWINGIPGRTSVQAAINEQIEKLSKLPKEIPKFPTSEEVTERTKNKVGKLMTAYEEIIGMKEVRTAHARVLLAEAKFIQCQEQRRLASKDLLEVQNKLTEIRVDVDRTPRGDELYLDLIKKEFSVIKEERILRSRFEELEREEREVFSELSNALRFSHEKERAQNEKTKYWSIVGSIIGAGLGILGTTINNRMKQNHLKQILGDTATQVASIQTTVEMLTDKVNEGALTAAEVSHMVTTLKLQEKEIAKQREELAHSIEESVKMLKLLFTAMSVYHNDKFLKTVDELPVEKNSADSGFMAKLKGGKIHVSAGVCVLLAFLAYNYGY</sequence>
<dbReference type="OMA" id="SEAPIYW"/>
<protein>
    <submittedName>
        <fullName evidence="2">Coiled-coil domain-containing protein 51</fullName>
    </submittedName>
</protein>
<name>A0A1D2NDD1_ORCCI</name>
<feature type="transmembrane region" description="Helical" evidence="1">
    <location>
        <begin position="342"/>
        <end position="360"/>
    </location>
</feature>
<keyword evidence="1" id="KW-0472">Membrane</keyword>
<evidence type="ECO:0000256" key="1">
    <source>
        <dbReference type="SAM" id="Phobius"/>
    </source>
</evidence>
<feature type="transmembrane region" description="Helical" evidence="1">
    <location>
        <begin position="205"/>
        <end position="224"/>
    </location>
</feature>
<evidence type="ECO:0000313" key="3">
    <source>
        <dbReference type="Proteomes" id="UP000094527"/>
    </source>
</evidence>
<keyword evidence="1" id="KW-0812">Transmembrane</keyword>
<dbReference type="PANTHER" id="PTHR28624:SF1">
    <property type="entry name" value="MITOCHONDRIAL POTASSIUM CHANNEL"/>
    <property type="match status" value="1"/>
</dbReference>
<comment type="caution">
    <text evidence="2">The sequence shown here is derived from an EMBL/GenBank/DDBJ whole genome shotgun (WGS) entry which is preliminary data.</text>
</comment>
<dbReference type="OrthoDB" id="6243211at2759"/>
<dbReference type="EMBL" id="LJIJ01000081">
    <property type="protein sequence ID" value="ODN03239.1"/>
    <property type="molecule type" value="Genomic_DNA"/>
</dbReference>
<keyword evidence="3" id="KW-1185">Reference proteome</keyword>
<accession>A0A1D2NDD1</accession>
<keyword evidence="1" id="KW-1133">Transmembrane helix</keyword>
<dbReference type="PANTHER" id="PTHR28624">
    <property type="entry name" value="COILED-COIL DOMAIN-CONTAINING PROTEIN 51"/>
    <property type="match status" value="1"/>
</dbReference>